<comment type="caution">
    <text evidence="1">The sequence shown here is derived from an EMBL/GenBank/DDBJ whole genome shotgun (WGS) entry which is preliminary data.</text>
</comment>
<evidence type="ECO:0000313" key="1">
    <source>
        <dbReference type="EMBL" id="GEM77918.1"/>
    </source>
</evidence>
<reference evidence="1 2" key="1">
    <citation type="submission" date="2019-07" db="EMBL/GenBank/DDBJ databases">
        <title>Whole genome shotgun sequence of Vibrio superstes NBRC 103154.</title>
        <authorList>
            <person name="Hosoyama A."/>
            <person name="Uohara A."/>
            <person name="Ohji S."/>
            <person name="Ichikawa N."/>
        </authorList>
    </citation>
    <scope>NUCLEOTIDE SEQUENCE [LARGE SCALE GENOMIC DNA]</scope>
    <source>
        <strain evidence="1 2">NBRC 103154</strain>
    </source>
</reference>
<dbReference type="Proteomes" id="UP000321113">
    <property type="component" value="Unassembled WGS sequence"/>
</dbReference>
<sequence>MKNNYSILAIAVSSLLMGCSDSDSDSAPETFTISGVVLDDIYQANAEVCIDFEGLDNTCDSSYSAMTDENGRFEFEVNTEEKERLSEAKITAKISNANGSNNYTAQANTDSIKYQSLMIGFEEQEVVVSPFTTQVVNEIALDTTNLINEASYKKSSNTVVGKQNLDSADNLFEDYLLASDQDVSDRATIAKQDMEKANEIKQEILNDINDNPDSPYADWDTIEVIVSNFWQHSHHNHEFTHRVEHLVYATRINSQGQEEDRKEGIQWYVEEYQDGLGLPLQNWSEERTWISGNTVQVHAFWEFDYDQDGLFLFKGEKGAEYQYQINESGYEQYSGYETYNEGNPADEGAQDRGDREWVENCPIVEELDKIGTGDVLDTCVDFVEYRDVNTAEIKKGLQTTDNMTEWQAPIGTPVDVQNDNQDYYEERTQEWMDDESNSYTTKHDWNALHYHDPDIAHPEPFNEIKIEGVDENGESFSDHSTPYWDNMLSPTNDLGLRGIQIYNQVNPFSWKSTSNVFLQERYTQHLDGSETYVSTTLRFEGGDQELYYVDASGKPEIWSETNIEWDEESQVLDAKIKIYDKDNLDLEPVVKHFLLDNYAQYGDAIFADMKIDGYPGNVNRLAFTSDIFRESVIWNVSVESEHVELQQVADFIFKSGESFSFKGYAQDYDMNNHPFSTCGEAVHGGIQNLLQFEKGGDIYISIRCDDGTGGSWVNETYTLQIDAIDTTGNFVATLKQWAHGSNILDADPLATATVTFQRAN</sequence>
<evidence type="ECO:0000313" key="2">
    <source>
        <dbReference type="Proteomes" id="UP000321113"/>
    </source>
</evidence>
<accession>A0A511QKR7</accession>
<dbReference type="EMBL" id="BJXK01000001">
    <property type="protein sequence ID" value="GEM77918.1"/>
    <property type="molecule type" value="Genomic_DNA"/>
</dbReference>
<dbReference type="PROSITE" id="PS51257">
    <property type="entry name" value="PROKAR_LIPOPROTEIN"/>
    <property type="match status" value="1"/>
</dbReference>
<gene>
    <name evidence="1" type="ORF">VSU01S_01630</name>
</gene>
<keyword evidence="2" id="KW-1185">Reference proteome</keyword>
<name>A0A511QKR7_9VIBR</name>
<organism evidence="1 2">
    <name type="scientific">Vibrio superstes NBRC 103154</name>
    <dbReference type="NCBI Taxonomy" id="1219062"/>
    <lineage>
        <taxon>Bacteria</taxon>
        <taxon>Pseudomonadati</taxon>
        <taxon>Pseudomonadota</taxon>
        <taxon>Gammaproteobacteria</taxon>
        <taxon>Vibrionales</taxon>
        <taxon>Vibrionaceae</taxon>
        <taxon>Vibrio</taxon>
    </lineage>
</organism>
<dbReference type="AlphaFoldDB" id="A0A511QKR7"/>
<protein>
    <recommendedName>
        <fullName evidence="3">Lipoprotein</fullName>
    </recommendedName>
</protein>
<evidence type="ECO:0008006" key="3">
    <source>
        <dbReference type="Google" id="ProtNLM"/>
    </source>
</evidence>
<proteinExistence type="predicted"/>
<dbReference type="RefSeq" id="WP_119008896.1">
    <property type="nucleotide sequence ID" value="NZ_BJXK01000001.1"/>
</dbReference>
<dbReference type="OrthoDB" id="5807358at2"/>